<organism evidence="2 3">
    <name type="scientific">Biomphalaria pfeifferi</name>
    <name type="common">Bloodfluke planorb</name>
    <name type="synonym">Freshwater snail</name>
    <dbReference type="NCBI Taxonomy" id="112525"/>
    <lineage>
        <taxon>Eukaryota</taxon>
        <taxon>Metazoa</taxon>
        <taxon>Spiralia</taxon>
        <taxon>Lophotrochozoa</taxon>
        <taxon>Mollusca</taxon>
        <taxon>Gastropoda</taxon>
        <taxon>Heterobranchia</taxon>
        <taxon>Euthyneura</taxon>
        <taxon>Panpulmonata</taxon>
        <taxon>Hygrophila</taxon>
        <taxon>Lymnaeoidea</taxon>
        <taxon>Planorbidae</taxon>
        <taxon>Biomphalaria</taxon>
    </lineage>
</organism>
<evidence type="ECO:0008006" key="4">
    <source>
        <dbReference type="Google" id="ProtNLM"/>
    </source>
</evidence>
<name>A0AAD8B2Q9_BIOPF</name>
<dbReference type="EMBL" id="JASAOG010000168">
    <property type="protein sequence ID" value="KAK0046269.1"/>
    <property type="molecule type" value="Genomic_DNA"/>
</dbReference>
<reference evidence="2" key="2">
    <citation type="submission" date="2023-04" db="EMBL/GenBank/DDBJ databases">
        <authorList>
            <person name="Bu L."/>
            <person name="Lu L."/>
            <person name="Laidemitt M.R."/>
            <person name="Zhang S.M."/>
            <person name="Mutuku M."/>
            <person name="Mkoji G."/>
            <person name="Steinauer M."/>
            <person name="Loker E.S."/>
        </authorList>
    </citation>
    <scope>NUCLEOTIDE SEQUENCE</scope>
    <source>
        <strain evidence="2">KasaAsao</strain>
        <tissue evidence="2">Whole Snail</tissue>
    </source>
</reference>
<gene>
    <name evidence="2" type="ORF">Bpfe_024323</name>
</gene>
<accession>A0AAD8B2Q9</accession>
<feature type="chain" id="PRO_5042114373" description="EGF-like domain-containing protein" evidence="1">
    <location>
        <begin position="20"/>
        <end position="66"/>
    </location>
</feature>
<keyword evidence="3" id="KW-1185">Reference proteome</keyword>
<reference evidence="2" key="1">
    <citation type="journal article" date="2023" name="PLoS Negl. Trop. Dis.">
        <title>A genome sequence for Biomphalaria pfeifferi, the major vector snail for the human-infecting parasite Schistosoma mansoni.</title>
        <authorList>
            <person name="Bu L."/>
            <person name="Lu L."/>
            <person name="Laidemitt M.R."/>
            <person name="Zhang S.M."/>
            <person name="Mutuku M."/>
            <person name="Mkoji G."/>
            <person name="Steinauer M."/>
            <person name="Loker E.S."/>
        </authorList>
    </citation>
    <scope>NUCLEOTIDE SEQUENCE</scope>
    <source>
        <strain evidence="2">KasaAsao</strain>
    </source>
</reference>
<sequence length="66" mass="7564">MKYSNVLNVFLCIIHVWSSEERDNACGDQDFCIYQCHCGGHCPKTDGLCLPNVQCDKGWFGLRCQY</sequence>
<dbReference type="AlphaFoldDB" id="A0AAD8B2Q9"/>
<comment type="caution">
    <text evidence="2">The sequence shown here is derived from an EMBL/GenBank/DDBJ whole genome shotgun (WGS) entry which is preliminary data.</text>
</comment>
<dbReference type="Proteomes" id="UP001233172">
    <property type="component" value="Unassembled WGS sequence"/>
</dbReference>
<evidence type="ECO:0000256" key="1">
    <source>
        <dbReference type="SAM" id="SignalP"/>
    </source>
</evidence>
<feature type="signal peptide" evidence="1">
    <location>
        <begin position="1"/>
        <end position="19"/>
    </location>
</feature>
<keyword evidence="1" id="KW-0732">Signal</keyword>
<protein>
    <recommendedName>
        <fullName evidence="4">EGF-like domain-containing protein</fullName>
    </recommendedName>
</protein>
<proteinExistence type="predicted"/>
<evidence type="ECO:0000313" key="3">
    <source>
        <dbReference type="Proteomes" id="UP001233172"/>
    </source>
</evidence>
<evidence type="ECO:0000313" key="2">
    <source>
        <dbReference type="EMBL" id="KAK0046269.1"/>
    </source>
</evidence>
<feature type="non-terminal residue" evidence="2">
    <location>
        <position position="66"/>
    </location>
</feature>